<organism evidence="1">
    <name type="scientific">marine sediment metagenome</name>
    <dbReference type="NCBI Taxonomy" id="412755"/>
    <lineage>
        <taxon>unclassified sequences</taxon>
        <taxon>metagenomes</taxon>
        <taxon>ecological metagenomes</taxon>
    </lineage>
</organism>
<reference evidence="1" key="1">
    <citation type="journal article" date="2015" name="Nature">
        <title>Complex archaea that bridge the gap between prokaryotes and eukaryotes.</title>
        <authorList>
            <person name="Spang A."/>
            <person name="Saw J.H."/>
            <person name="Jorgensen S.L."/>
            <person name="Zaremba-Niedzwiedzka K."/>
            <person name="Martijn J."/>
            <person name="Lind A.E."/>
            <person name="van Eijk R."/>
            <person name="Schleper C."/>
            <person name="Guy L."/>
            <person name="Ettema T.J."/>
        </authorList>
    </citation>
    <scope>NUCLEOTIDE SEQUENCE</scope>
</reference>
<evidence type="ECO:0000313" key="1">
    <source>
        <dbReference type="EMBL" id="KKM74638.1"/>
    </source>
</evidence>
<dbReference type="AlphaFoldDB" id="A0A0F9JY18"/>
<proteinExistence type="predicted"/>
<name>A0A0F9JY18_9ZZZZ</name>
<dbReference type="EMBL" id="LAZR01009110">
    <property type="protein sequence ID" value="KKM74638.1"/>
    <property type="molecule type" value="Genomic_DNA"/>
</dbReference>
<comment type="caution">
    <text evidence="1">The sequence shown here is derived from an EMBL/GenBank/DDBJ whole genome shotgun (WGS) entry which is preliminary data.</text>
</comment>
<accession>A0A0F9JY18</accession>
<gene>
    <name evidence="1" type="ORF">LCGC14_1398430</name>
</gene>
<protein>
    <submittedName>
        <fullName evidence="1">Uncharacterized protein</fullName>
    </submittedName>
</protein>
<sequence>MPTLEDLLEGLRSAGWSVAVHNDYRLNGTTFTFWLFTHDNGRYFKGEGETDVEAVMAIVRQLRANKDELQFPESYAAFRCGPCNLRCTRQVIVGGPVLTCLKCGRPLEPVAAESE</sequence>